<dbReference type="GO" id="GO:0005085">
    <property type="term" value="F:guanyl-nucleotide exchange factor activity"/>
    <property type="evidence" value="ECO:0007669"/>
    <property type="project" value="InterPro"/>
</dbReference>
<dbReference type="PANTHER" id="PTHR10663:SF405">
    <property type="entry name" value="ARF GUANINE NUCLEOTIDE EXCHANGE FACTOR SYT1"/>
    <property type="match status" value="1"/>
</dbReference>
<evidence type="ECO:0000256" key="1">
    <source>
        <dbReference type="SAM" id="MobiDB-lite"/>
    </source>
</evidence>
<dbReference type="InterPro" id="IPR035999">
    <property type="entry name" value="Sec7_dom_sf"/>
</dbReference>
<feature type="compositionally biased region" description="Polar residues" evidence="1">
    <location>
        <begin position="67"/>
        <end position="83"/>
    </location>
</feature>
<feature type="compositionally biased region" description="Polar residues" evidence="1">
    <location>
        <begin position="25"/>
        <end position="35"/>
    </location>
</feature>
<evidence type="ECO:0000313" key="4">
    <source>
        <dbReference type="EMBL" id="CAG8448772.1"/>
    </source>
</evidence>
<dbReference type="SUPFAM" id="SSF48425">
    <property type="entry name" value="Sec7 domain"/>
    <property type="match status" value="1"/>
</dbReference>
<evidence type="ECO:0000313" key="5">
    <source>
        <dbReference type="Proteomes" id="UP000789831"/>
    </source>
</evidence>
<dbReference type="AlphaFoldDB" id="A0A9N8VEZ4"/>
<dbReference type="Proteomes" id="UP000789831">
    <property type="component" value="Unassembled WGS sequence"/>
</dbReference>
<dbReference type="CDD" id="cd00171">
    <property type="entry name" value="Sec7"/>
    <property type="match status" value="1"/>
</dbReference>
<feature type="compositionally biased region" description="Basic and acidic residues" evidence="1">
    <location>
        <begin position="620"/>
        <end position="630"/>
    </location>
</feature>
<reference evidence="4" key="1">
    <citation type="submission" date="2021-06" db="EMBL/GenBank/DDBJ databases">
        <authorList>
            <person name="Kallberg Y."/>
            <person name="Tangrot J."/>
            <person name="Rosling A."/>
        </authorList>
    </citation>
    <scope>NUCLEOTIDE SEQUENCE</scope>
    <source>
        <strain evidence="4">MT106</strain>
    </source>
</reference>
<dbReference type="Gene3D" id="1.10.1000.11">
    <property type="entry name" value="Arf Nucleotide-binding Site Opener,domain 2"/>
    <property type="match status" value="1"/>
</dbReference>
<feature type="region of interest" description="Disordered" evidence="1">
    <location>
        <begin position="838"/>
        <end position="870"/>
    </location>
</feature>
<dbReference type="SMART" id="SM00233">
    <property type="entry name" value="PH"/>
    <property type="match status" value="1"/>
</dbReference>
<dbReference type="PANTHER" id="PTHR10663">
    <property type="entry name" value="GUANYL-NUCLEOTIDE EXCHANGE FACTOR"/>
    <property type="match status" value="1"/>
</dbReference>
<dbReference type="InterPro" id="IPR000904">
    <property type="entry name" value="Sec7_dom"/>
</dbReference>
<dbReference type="SMART" id="SM00222">
    <property type="entry name" value="Sec7"/>
    <property type="match status" value="1"/>
</dbReference>
<protein>
    <submittedName>
        <fullName evidence="4">7439_t:CDS:1</fullName>
    </submittedName>
</protein>
<evidence type="ECO:0000259" key="2">
    <source>
        <dbReference type="PROSITE" id="PS50003"/>
    </source>
</evidence>
<dbReference type="Pfam" id="PF15410">
    <property type="entry name" value="PH_9"/>
    <property type="match status" value="1"/>
</dbReference>
<feature type="region of interest" description="Disordered" evidence="1">
    <location>
        <begin position="606"/>
        <end position="630"/>
    </location>
</feature>
<sequence>MYVKTPSHDELPPPPYDEKALPLVQNPTSTASAESARNDVGLDTDNVTLLPVEFKNKPVFDEHKDTNYSSPNNTSLNNKIQTNSPPPPIDETIALMSCSSPENSTEILISPSSSTTPEIVCPAEKKLSDTSTTQMRHIKRIESAPNIPVVSISDVDGKVPLPSNKSMSNLQNNDDNRRNTLMINASSTETPKQYLERMQDTLSKTELTLLLAKNKDAFHEAVFQAYLDSFDFHEDPIDIALRKFLMECCLPKETQQIDRVIEAFAKRYHACNPSLFPSSDTAYVLAFSLLMLHTDAFNKSVKRKMTKEEFVKNSRIDGLPSEILEILYDNITFTQFIYAEDDTDVNGLKMMTSPAEYRHSKIFGSSKERKKTVRPKNDPYHVIQNKTHTDFTPTLRNVVPVENPYSYKGTLAEIDTFYLYRAFTNAHTIRITGVRARRNSNNALQPTSSSIHSLEEEEKGGTFLLKITKAGILNRKVDLLEGGKKATGFLRSWKQFGVILSGSQLMFFKDISWFKTQMTEFLDPSKVTKIPVLKPDVILMTADSITVYDKSYTKYVNVFRLVCPKGHQYLFEADCEEEMNDWIIKINYAAAFKTAGVKMRYTKCSNKERKRGRRSSITDSGKDVLGRPEAKTEDLQGKIATLTSQLNTDVRFIKNLVIMIPYKAATRDRILSVASGIGKRFKQTCLELTRLVCYHEIMEKDLCQSVMEDQDYWSRRKSTNKSGYERKYRGGTIKRERDIRSEYHNEIDRQNTASTCTLDLAHSADSSVTYSILVTPTLPSILGSNPPNFDSEMSDLFGLHTLNTNNDHIEREGKDHFRDDASSFIEIGFEDGRDLDNEQEIHPNNNTTFDETKGTIINSNNSSEGLKVLE</sequence>
<evidence type="ECO:0000259" key="3">
    <source>
        <dbReference type="PROSITE" id="PS50190"/>
    </source>
</evidence>
<dbReference type="InterPro" id="IPR023394">
    <property type="entry name" value="Sec7_C_sf"/>
</dbReference>
<feature type="region of interest" description="Disordered" evidence="1">
    <location>
        <begin position="61"/>
        <end position="83"/>
    </location>
</feature>
<keyword evidence="5" id="KW-1185">Reference proteome</keyword>
<feature type="compositionally biased region" description="Basic and acidic residues" evidence="1">
    <location>
        <begin position="1"/>
        <end position="20"/>
    </location>
</feature>
<dbReference type="PROSITE" id="PS50190">
    <property type="entry name" value="SEC7"/>
    <property type="match status" value="1"/>
</dbReference>
<accession>A0A9N8VEZ4</accession>
<dbReference type="GO" id="GO:0032012">
    <property type="term" value="P:regulation of ARF protein signal transduction"/>
    <property type="evidence" value="ECO:0007669"/>
    <property type="project" value="InterPro"/>
</dbReference>
<feature type="domain" description="PH" evidence="2">
    <location>
        <begin position="466"/>
        <end position="591"/>
    </location>
</feature>
<proteinExistence type="predicted"/>
<organism evidence="4 5">
    <name type="scientific">Ambispora gerdemannii</name>
    <dbReference type="NCBI Taxonomy" id="144530"/>
    <lineage>
        <taxon>Eukaryota</taxon>
        <taxon>Fungi</taxon>
        <taxon>Fungi incertae sedis</taxon>
        <taxon>Mucoromycota</taxon>
        <taxon>Glomeromycotina</taxon>
        <taxon>Glomeromycetes</taxon>
        <taxon>Archaeosporales</taxon>
        <taxon>Ambisporaceae</taxon>
        <taxon>Ambispora</taxon>
    </lineage>
</organism>
<dbReference type="FunFam" id="1.10.1000.11:FF:000002">
    <property type="entry name" value="Cytohesin 1"/>
    <property type="match status" value="1"/>
</dbReference>
<dbReference type="Pfam" id="PF01369">
    <property type="entry name" value="Sec7"/>
    <property type="match status" value="1"/>
</dbReference>
<dbReference type="OrthoDB" id="430364at2759"/>
<dbReference type="SUPFAM" id="SSF50729">
    <property type="entry name" value="PH domain-like"/>
    <property type="match status" value="1"/>
</dbReference>
<feature type="domain" description="SEC7" evidence="3">
    <location>
        <begin position="165"/>
        <end position="334"/>
    </location>
</feature>
<dbReference type="EMBL" id="CAJVPL010000113">
    <property type="protein sequence ID" value="CAG8448772.1"/>
    <property type="molecule type" value="Genomic_DNA"/>
</dbReference>
<gene>
    <name evidence="4" type="ORF">AGERDE_LOCUS1592</name>
</gene>
<name>A0A9N8VEZ4_9GLOM</name>
<dbReference type="Gene3D" id="2.30.29.30">
    <property type="entry name" value="Pleckstrin-homology domain (PH domain)/Phosphotyrosine-binding domain (PTB)"/>
    <property type="match status" value="1"/>
</dbReference>
<dbReference type="InterPro" id="IPR001849">
    <property type="entry name" value="PH_domain"/>
</dbReference>
<feature type="region of interest" description="Disordered" evidence="1">
    <location>
        <begin position="1"/>
        <end position="40"/>
    </location>
</feature>
<dbReference type="PROSITE" id="PS50003">
    <property type="entry name" value="PH_DOMAIN"/>
    <property type="match status" value="1"/>
</dbReference>
<comment type="caution">
    <text evidence="4">The sequence shown here is derived from an EMBL/GenBank/DDBJ whole genome shotgun (WGS) entry which is preliminary data.</text>
</comment>
<dbReference type="InterPro" id="IPR011993">
    <property type="entry name" value="PH-like_dom_sf"/>
</dbReference>
<feature type="compositionally biased region" description="Polar residues" evidence="1">
    <location>
        <begin position="842"/>
        <end position="864"/>
    </location>
</feature>
<dbReference type="InterPro" id="IPR041681">
    <property type="entry name" value="PH_9"/>
</dbReference>